<protein>
    <submittedName>
        <fullName evidence="1">Uncharacterized protein</fullName>
    </submittedName>
</protein>
<reference evidence="1" key="2">
    <citation type="submission" date="2021-04" db="EMBL/GenBank/DDBJ databases">
        <authorList>
            <person name="Gilroy R."/>
        </authorList>
    </citation>
    <scope>NUCLEOTIDE SEQUENCE</scope>
    <source>
        <strain evidence="1">421</strain>
    </source>
</reference>
<evidence type="ECO:0000313" key="2">
    <source>
        <dbReference type="Proteomes" id="UP000824205"/>
    </source>
</evidence>
<proteinExistence type="predicted"/>
<evidence type="ECO:0000313" key="1">
    <source>
        <dbReference type="EMBL" id="HIW86468.1"/>
    </source>
</evidence>
<accession>A0A9D1RG42</accession>
<organism evidence="1 2">
    <name type="scientific">Candidatus Eubacterium faecipullorum</name>
    <dbReference type="NCBI Taxonomy" id="2838571"/>
    <lineage>
        <taxon>Bacteria</taxon>
        <taxon>Bacillati</taxon>
        <taxon>Bacillota</taxon>
        <taxon>Clostridia</taxon>
        <taxon>Eubacteriales</taxon>
        <taxon>Eubacteriaceae</taxon>
        <taxon>Eubacterium</taxon>
    </lineage>
</organism>
<dbReference type="Proteomes" id="UP000824205">
    <property type="component" value="Unassembled WGS sequence"/>
</dbReference>
<comment type="caution">
    <text evidence="1">The sequence shown here is derived from an EMBL/GenBank/DDBJ whole genome shotgun (WGS) entry which is preliminary data.</text>
</comment>
<dbReference type="AlphaFoldDB" id="A0A9D1RG42"/>
<name>A0A9D1RG42_9FIRM</name>
<sequence length="293" mass="35193">MPENNFFYYTDRHYEFLYYLLSFAKEQYQSEDPMLADCAKELIRYILKSDETEPVVVTKLITEVEHAVIVNNNKYITFKDIVHTPNTKESENKDCYLVCFGPDARFATYDGFYLSMKKLKEICGKYPSENLIFLQFIQYLDEIEHGIRITLQTPLERWDETDYKHFCLHLVEDSIVKINSKINRWIEVGGERYGSWENPQFTHIIQWYYLSDDELKSMGVRKHIKRIYLYTHLNTINIWFMPFSTKDKRYVKKLQTFVNNICSMPITYDLSNYKEKIQFAESVMDRLATEFRL</sequence>
<reference evidence="1" key="1">
    <citation type="journal article" date="2021" name="PeerJ">
        <title>Extensive microbial diversity within the chicken gut microbiome revealed by metagenomics and culture.</title>
        <authorList>
            <person name="Gilroy R."/>
            <person name="Ravi A."/>
            <person name="Getino M."/>
            <person name="Pursley I."/>
            <person name="Horton D.L."/>
            <person name="Alikhan N.F."/>
            <person name="Baker D."/>
            <person name="Gharbi K."/>
            <person name="Hall N."/>
            <person name="Watson M."/>
            <person name="Adriaenssens E.M."/>
            <person name="Foster-Nyarko E."/>
            <person name="Jarju S."/>
            <person name="Secka A."/>
            <person name="Antonio M."/>
            <person name="Oren A."/>
            <person name="Chaudhuri R.R."/>
            <person name="La Ragione R."/>
            <person name="Hildebrand F."/>
            <person name="Pallen M.J."/>
        </authorList>
    </citation>
    <scope>NUCLEOTIDE SEQUENCE</scope>
    <source>
        <strain evidence="1">421</strain>
    </source>
</reference>
<gene>
    <name evidence="1" type="ORF">IAA48_08240</name>
</gene>
<dbReference type="EMBL" id="DXGE01000034">
    <property type="protein sequence ID" value="HIW86468.1"/>
    <property type="molecule type" value="Genomic_DNA"/>
</dbReference>